<sequence>MYSFNDLDDINEQLIPLKIMADKELASVRGLNGLVFTPHFDEYMKVCIKKAEILRFLKNTNLMPLSPVEVISADLEQLYKRTQNNAVVEYKGNSYQRRFTPLKLSKSGKNVQKWAKFWLLQQDNGDINSDWEQQIKEIWPQYFLIRSILI</sequence>
<protein>
    <submittedName>
        <fullName evidence="1">Uncharacterized protein</fullName>
    </submittedName>
</protein>
<evidence type="ECO:0000313" key="1">
    <source>
        <dbReference type="EMBL" id="WOH36221.1"/>
    </source>
</evidence>
<keyword evidence="2" id="KW-1185">Reference proteome</keyword>
<name>A0ABZ0GKA3_9GAMM</name>
<dbReference type="EMBL" id="CP136600">
    <property type="protein sequence ID" value="WOH36221.1"/>
    <property type="molecule type" value="Genomic_DNA"/>
</dbReference>
<dbReference type="RefSeq" id="WP_348395034.1">
    <property type="nucleotide sequence ID" value="NZ_CP136600.1"/>
</dbReference>
<gene>
    <name evidence="1" type="ORF">RI844_12655</name>
</gene>
<evidence type="ECO:0000313" key="2">
    <source>
        <dbReference type="Proteomes" id="UP001301442"/>
    </source>
</evidence>
<proteinExistence type="predicted"/>
<organism evidence="1 2">
    <name type="scientific">Thalassotalea fonticola</name>
    <dbReference type="NCBI Taxonomy" id="3065649"/>
    <lineage>
        <taxon>Bacteria</taxon>
        <taxon>Pseudomonadati</taxon>
        <taxon>Pseudomonadota</taxon>
        <taxon>Gammaproteobacteria</taxon>
        <taxon>Alteromonadales</taxon>
        <taxon>Colwelliaceae</taxon>
        <taxon>Thalassotalea</taxon>
    </lineage>
</organism>
<reference evidence="1 2" key="1">
    <citation type="submission" date="2023-09" db="EMBL/GenBank/DDBJ databases">
        <authorList>
            <person name="Qi X."/>
        </authorList>
    </citation>
    <scope>NUCLEOTIDE SEQUENCE [LARGE SCALE GENOMIC DNA]</scope>
    <source>
        <strain evidence="1 2">S1-1</strain>
    </source>
</reference>
<dbReference type="Proteomes" id="UP001301442">
    <property type="component" value="Chromosome"/>
</dbReference>
<accession>A0ABZ0GKA3</accession>